<dbReference type="GO" id="GO:0003677">
    <property type="term" value="F:DNA binding"/>
    <property type="evidence" value="ECO:0007669"/>
    <property type="project" value="UniProtKB-KW"/>
</dbReference>
<evidence type="ECO:0000313" key="5">
    <source>
        <dbReference type="EMBL" id="TNU88352.1"/>
    </source>
</evidence>
<gene>
    <name evidence="4" type="ORF">C1853_12895</name>
    <name evidence="3" type="ORF">C1875_02650</name>
    <name evidence="5" type="ORF">FIC87_14630</name>
</gene>
<dbReference type="Proteomes" id="UP000253970">
    <property type="component" value="Unassembled WGS sequence"/>
</dbReference>
<comment type="caution">
    <text evidence="3">The sequence shown here is derived from an EMBL/GenBank/DDBJ whole genome shotgun (WGS) entry which is preliminary data.</text>
</comment>
<dbReference type="PRINTS" id="PR00040">
    <property type="entry name" value="HTHMERR"/>
</dbReference>
<dbReference type="PROSITE" id="PS50937">
    <property type="entry name" value="HTH_MERR_2"/>
    <property type="match status" value="1"/>
</dbReference>
<dbReference type="SUPFAM" id="SSF46955">
    <property type="entry name" value="Putative DNA-binding domain"/>
    <property type="match status" value="1"/>
</dbReference>
<dbReference type="Pfam" id="PF13411">
    <property type="entry name" value="MerR_1"/>
    <property type="match status" value="1"/>
</dbReference>
<evidence type="ECO:0000313" key="3">
    <source>
        <dbReference type="EMBL" id="RDB72920.1"/>
    </source>
</evidence>
<evidence type="ECO:0000313" key="7">
    <source>
        <dbReference type="Proteomes" id="UP000253970"/>
    </source>
</evidence>
<evidence type="ECO:0000313" key="4">
    <source>
        <dbReference type="EMBL" id="RDC35404.1"/>
    </source>
</evidence>
<dbReference type="InterPro" id="IPR047057">
    <property type="entry name" value="MerR_fam"/>
</dbReference>
<dbReference type="PANTHER" id="PTHR30204:SF98">
    <property type="entry name" value="HTH-TYPE TRANSCRIPTIONAL REGULATOR ADHR"/>
    <property type="match status" value="1"/>
</dbReference>
<accession>A0A369MKL0</accession>
<protein>
    <submittedName>
        <fullName evidence="3">MerR family transcriptional regulator</fullName>
    </submittedName>
</protein>
<dbReference type="InterPro" id="IPR009061">
    <property type="entry name" value="DNA-bd_dom_put_sf"/>
</dbReference>
<dbReference type="AlphaFoldDB" id="A0A369MKL0"/>
<proteinExistence type="predicted"/>
<dbReference type="Proteomes" id="UP000253915">
    <property type="component" value="Unassembled WGS sequence"/>
</dbReference>
<dbReference type="EMBL" id="PPUQ01000023">
    <property type="protein sequence ID" value="RDC35404.1"/>
    <property type="molecule type" value="Genomic_DNA"/>
</dbReference>
<sequence>MDASEHGAQADNTLPCFGISEVADMTGISAFTIRYYDKCGFFPELARDARGVRTFSQSDVAQLYFVDALRKSGLSIEGIQYYVKLQRRGAATRDERLAIVRAQETVLEYQRAELDESLKRLSAAGVELSTDRKSR</sequence>
<evidence type="ECO:0000256" key="1">
    <source>
        <dbReference type="ARBA" id="ARBA00023125"/>
    </source>
</evidence>
<dbReference type="GO" id="GO:0003700">
    <property type="term" value="F:DNA-binding transcription factor activity"/>
    <property type="evidence" value="ECO:0007669"/>
    <property type="project" value="InterPro"/>
</dbReference>
<name>A0A369MKL0_EGGLN</name>
<dbReference type="EMBL" id="PPTU01000002">
    <property type="protein sequence ID" value="RDB72920.1"/>
    <property type="molecule type" value="Genomic_DNA"/>
</dbReference>
<dbReference type="PANTHER" id="PTHR30204">
    <property type="entry name" value="REDOX-CYCLING DRUG-SENSING TRANSCRIPTIONAL ACTIVATOR SOXR"/>
    <property type="match status" value="1"/>
</dbReference>
<evidence type="ECO:0000313" key="6">
    <source>
        <dbReference type="Proteomes" id="UP000253915"/>
    </source>
</evidence>
<dbReference type="InterPro" id="IPR000551">
    <property type="entry name" value="MerR-type_HTH_dom"/>
</dbReference>
<dbReference type="EMBL" id="VEVP01000066">
    <property type="protein sequence ID" value="TNU88352.1"/>
    <property type="molecule type" value="Genomic_DNA"/>
</dbReference>
<evidence type="ECO:0000259" key="2">
    <source>
        <dbReference type="PROSITE" id="PS50937"/>
    </source>
</evidence>
<dbReference type="Proteomes" id="UP000312594">
    <property type="component" value="Unassembled WGS sequence"/>
</dbReference>
<dbReference type="CDD" id="cd01109">
    <property type="entry name" value="HTH_YyaN"/>
    <property type="match status" value="1"/>
</dbReference>
<dbReference type="Gene3D" id="1.10.1660.10">
    <property type="match status" value="1"/>
</dbReference>
<dbReference type="SMART" id="SM00422">
    <property type="entry name" value="HTH_MERR"/>
    <property type="match status" value="1"/>
</dbReference>
<dbReference type="RefSeq" id="WP_009608699.1">
    <property type="nucleotide sequence ID" value="NZ_BQNE01000001.1"/>
</dbReference>
<organism evidence="3 7">
    <name type="scientific">Eggerthella lenta</name>
    <name type="common">Eubacterium lentum</name>
    <dbReference type="NCBI Taxonomy" id="84112"/>
    <lineage>
        <taxon>Bacteria</taxon>
        <taxon>Bacillati</taxon>
        <taxon>Actinomycetota</taxon>
        <taxon>Coriobacteriia</taxon>
        <taxon>Eggerthellales</taxon>
        <taxon>Eggerthellaceae</taxon>
        <taxon>Eggerthella</taxon>
    </lineage>
</organism>
<keyword evidence="1" id="KW-0238">DNA-binding</keyword>
<evidence type="ECO:0000313" key="8">
    <source>
        <dbReference type="Proteomes" id="UP000312594"/>
    </source>
</evidence>
<reference evidence="5 8" key="1">
    <citation type="journal article" date="2005" name="Appl. Environ. Microbiol.">
        <title>Intestinal bacterial communities that produce active estrogen-like compounds enterodiol and enterolactone in humans.</title>
        <authorList>
            <person name="Clavel T."/>
            <person name="Henderson G."/>
            <person name="Alpert C.A."/>
            <person name="Philippe C."/>
            <person name="Rigottier-Gois L."/>
            <person name="Dore J."/>
            <person name="Blaut M."/>
        </authorList>
    </citation>
    <scope>NUCLEOTIDE SEQUENCE [LARGE SCALE GENOMIC DNA]</scope>
    <source>
        <strain evidence="5 8">SECO-MT75m2</strain>
    </source>
</reference>
<reference evidence="5" key="3">
    <citation type="submission" date="2019-06" db="EMBL/GenBank/DDBJ databases">
        <authorList>
            <person name="Bisanz J.E."/>
            <person name="Turnbaugh P.J."/>
        </authorList>
    </citation>
    <scope>NUCLEOTIDE SEQUENCE</scope>
    <source>
        <strain evidence="5">SECO-MT75m2</strain>
    </source>
</reference>
<reference evidence="6 7" key="2">
    <citation type="journal article" date="2018" name="Elife">
        <title>Discovery and characterization of a prevalent human gut bacterial enzyme sufficient for the inactivation of a family of plant toxins.</title>
        <authorList>
            <person name="Koppel N."/>
            <person name="Bisanz J.E."/>
            <person name="Pandelia M.E."/>
            <person name="Turnbaugh P.J."/>
            <person name="Balskus E.P."/>
        </authorList>
    </citation>
    <scope>NUCLEOTIDE SEQUENCE [LARGE SCALE GENOMIC DNA]</scope>
    <source>
        <strain evidence="4 6">16A</strain>
        <strain evidence="3 7">W1 BHI 6</strain>
    </source>
</reference>
<dbReference type="PROSITE" id="PS00552">
    <property type="entry name" value="HTH_MERR_1"/>
    <property type="match status" value="1"/>
</dbReference>
<dbReference type="GeneID" id="69510992"/>
<feature type="domain" description="HTH merR-type" evidence="2">
    <location>
        <begin position="19"/>
        <end position="85"/>
    </location>
</feature>